<dbReference type="Gene3D" id="3.40.710.10">
    <property type="entry name" value="DD-peptidase/beta-lactamase superfamily"/>
    <property type="match status" value="1"/>
</dbReference>
<keyword evidence="2" id="KW-1185">Reference proteome</keyword>
<reference evidence="1 2" key="1">
    <citation type="submission" date="2016-10" db="EMBL/GenBank/DDBJ databases">
        <authorList>
            <person name="de Groot N.N."/>
        </authorList>
    </citation>
    <scope>NUCLEOTIDE SEQUENCE [LARGE SCALE GENOMIC DNA]</scope>
    <source>
        <strain evidence="1 2">DSM 44149</strain>
    </source>
</reference>
<evidence type="ECO:0000313" key="2">
    <source>
        <dbReference type="Proteomes" id="UP000183376"/>
    </source>
</evidence>
<protein>
    <recommendedName>
        <fullName evidence="3">Beta-lactamase class A</fullName>
    </recommendedName>
</protein>
<evidence type="ECO:0000313" key="1">
    <source>
        <dbReference type="EMBL" id="SDM25986.1"/>
    </source>
</evidence>
<dbReference type="OrthoDB" id="4981298at2"/>
<organism evidence="1 2">
    <name type="scientific">Allokutzneria albata</name>
    <name type="common">Kibdelosporangium albatum</name>
    <dbReference type="NCBI Taxonomy" id="211114"/>
    <lineage>
        <taxon>Bacteria</taxon>
        <taxon>Bacillati</taxon>
        <taxon>Actinomycetota</taxon>
        <taxon>Actinomycetes</taxon>
        <taxon>Pseudonocardiales</taxon>
        <taxon>Pseudonocardiaceae</taxon>
        <taxon>Allokutzneria</taxon>
    </lineage>
</organism>
<dbReference type="InterPro" id="IPR000871">
    <property type="entry name" value="Beta-lactam_class-A"/>
</dbReference>
<dbReference type="SUPFAM" id="SSF56601">
    <property type="entry name" value="beta-lactamase/transpeptidase-like"/>
    <property type="match status" value="1"/>
</dbReference>
<dbReference type="EMBL" id="LT629701">
    <property type="protein sequence ID" value="SDM25986.1"/>
    <property type="molecule type" value="Genomic_DNA"/>
</dbReference>
<proteinExistence type="predicted"/>
<dbReference type="Proteomes" id="UP000183376">
    <property type="component" value="Chromosome I"/>
</dbReference>
<accession>A0A1G9RS03</accession>
<evidence type="ECO:0008006" key="3">
    <source>
        <dbReference type="Google" id="ProtNLM"/>
    </source>
</evidence>
<dbReference type="RefSeq" id="WP_043813320.1">
    <property type="nucleotide sequence ID" value="NZ_JOEF01000025.1"/>
</dbReference>
<dbReference type="PANTHER" id="PTHR35333">
    <property type="entry name" value="BETA-LACTAMASE"/>
    <property type="match status" value="1"/>
</dbReference>
<dbReference type="AlphaFoldDB" id="A0A1G9RS03"/>
<dbReference type="GO" id="GO:0008800">
    <property type="term" value="F:beta-lactamase activity"/>
    <property type="evidence" value="ECO:0007669"/>
    <property type="project" value="InterPro"/>
</dbReference>
<dbReference type="InterPro" id="IPR012338">
    <property type="entry name" value="Beta-lactam/transpept-like"/>
</dbReference>
<name>A0A1G9RS03_ALLAB</name>
<dbReference type="STRING" id="211114.SAMN04489726_0640"/>
<dbReference type="GO" id="GO:0046677">
    <property type="term" value="P:response to antibiotic"/>
    <property type="evidence" value="ECO:0007669"/>
    <property type="project" value="InterPro"/>
</dbReference>
<dbReference type="GO" id="GO:0030655">
    <property type="term" value="P:beta-lactam antibiotic catabolic process"/>
    <property type="evidence" value="ECO:0007669"/>
    <property type="project" value="InterPro"/>
</dbReference>
<gene>
    <name evidence="1" type="ORF">SAMN04489726_0640</name>
</gene>
<dbReference type="eggNOG" id="COG2367">
    <property type="taxonomic scope" value="Bacteria"/>
</dbReference>
<dbReference type="PANTHER" id="PTHR35333:SF3">
    <property type="entry name" value="BETA-LACTAMASE-TYPE TRANSPEPTIDASE FOLD CONTAINING PROTEIN"/>
    <property type="match status" value="1"/>
</dbReference>
<sequence length="282" mass="29483">MTRRTLLVVASVVTVALAVALGIALWPSRDAWASSCTGEIAPSRQSAEVRNAARAIQSAARGASAGIAMVDLTGCTDVAGANSSSLFPSASVVKLLIALDSLAGKGSDPAGLERMLSASDDKVASELWTANGGADIVRRMSERIGLQHTRPPARPGRWGETLTSAADVARIYQYISAKLPRERRITLTDALSSAPRTAADGFDQYFGIPTGLSGREWAIKQGWGSTDDRMVLNTTGMVSGKHNYVVVVLSSWPKGTSWPTATQAVTKAVTELQGLAGSSALA</sequence>